<keyword evidence="1" id="KW-0812">Transmembrane</keyword>
<dbReference type="OrthoDB" id="6395565at2"/>
<feature type="chain" id="PRO_5004198316" description="GlyGly-CTERM sorting domain-containing protein" evidence="2">
    <location>
        <begin position="24"/>
        <end position="687"/>
    </location>
</feature>
<dbReference type="Pfam" id="PF11949">
    <property type="entry name" value="DUF3466"/>
    <property type="match status" value="1"/>
</dbReference>
<dbReference type="InterPro" id="IPR020008">
    <property type="entry name" value="GlyGly_CTERM"/>
</dbReference>
<dbReference type="InterPro" id="IPR022562">
    <property type="entry name" value="DUF3466"/>
</dbReference>
<dbReference type="HOGENOM" id="CLU_034375_0_0_6"/>
<evidence type="ECO:0000256" key="2">
    <source>
        <dbReference type="SAM" id="SignalP"/>
    </source>
</evidence>
<dbReference type="Proteomes" id="UP000003789">
    <property type="component" value="Unassembled WGS sequence"/>
</dbReference>
<dbReference type="AlphaFoldDB" id="Q1Z9B2"/>
<reference evidence="3 4" key="1">
    <citation type="submission" date="2006-03" db="EMBL/GenBank/DDBJ databases">
        <authorList>
            <person name="Bartlett D.H."/>
            <person name="Valle G."/>
            <person name="Lauro F.M."/>
            <person name="Vezzi A."/>
            <person name="Simonato F."/>
            <person name="Eloe E."/>
            <person name="Vitulo N."/>
            <person name="Stratton T.K."/>
            <person name="D'angelo M."/>
            <person name="Ferriera S."/>
            <person name="Johnson J."/>
            <person name="Kravitz S."/>
            <person name="Beeson K."/>
            <person name="Sutton G."/>
            <person name="Rogers Y."/>
            <person name="Friedman R."/>
            <person name="Frazier M."/>
            <person name="Venter J.C."/>
        </authorList>
    </citation>
    <scope>NUCLEOTIDE SEQUENCE [LARGE SCALE GENOMIC DNA]</scope>
    <source>
        <strain evidence="3 4">3TCK</strain>
    </source>
</reference>
<accession>Q1Z9B2</accession>
<proteinExistence type="predicted"/>
<evidence type="ECO:0000313" key="3">
    <source>
        <dbReference type="EMBL" id="EAS44846.1"/>
    </source>
</evidence>
<dbReference type="EMBL" id="AAPH01000002">
    <property type="protein sequence ID" value="EAS44846.1"/>
    <property type="molecule type" value="Genomic_DNA"/>
</dbReference>
<evidence type="ECO:0008006" key="5">
    <source>
        <dbReference type="Google" id="ProtNLM"/>
    </source>
</evidence>
<evidence type="ECO:0000313" key="4">
    <source>
        <dbReference type="Proteomes" id="UP000003789"/>
    </source>
</evidence>
<keyword evidence="2" id="KW-0732">Signal</keyword>
<keyword evidence="1" id="KW-0472">Membrane</keyword>
<gene>
    <name evidence="3" type="ORF">P3TCK_20220</name>
</gene>
<dbReference type="RefSeq" id="WP_006231958.1">
    <property type="nucleotide sequence ID" value="NZ_CH724135.1"/>
</dbReference>
<protein>
    <recommendedName>
        <fullName evidence="5">GlyGly-CTERM sorting domain-containing protein</fullName>
    </recommendedName>
</protein>
<sequence length="687" mass="74607">MQHKMLKLSTLAILIAGATGANAAVYKVVEVTDASDVESLQYFPTANTSNNSVEFYGQGIKASEPGANCFDTASTSCTPDDYTVVGESRKGTAGINYRDTIAFLTDNYQHLNDRYEFERYCNDNLGFNTCDVWSEEQYYGLAYNRDDVKDRTGLGGLQREQAAWSLGYYSNALPIVNGERITTFANTAASYDDAAELGTIIDDGSHLTPNTVVNGIVAGTGADYVYGITSSAYFSKDGRNARAFDKRGFVNAGENKTELAPPTVSRTDDKLAEQTGQTLANDAVIYNDQLLVVGSASYAPSFYYNRGSSSNPTWEYDNDKLPDLDDIKGDDNLDISFNDDRFKSCVTNASPSNVYSNFECQFSTFANQAAFWTVDSAGQATPGIITTPDEKVLDPDNRDRSFQASAKAVAVVDAKPVITGFSTKYRDDDYYAVRAAVFTPKDGSIADNNWSMKFIPGTEVENNDGDRQYSYSTGTGINDNNKVIGIAKNYRAENRSYAQKMFVFDNVAGKTKFLDTSIDSTIFFDGSNGYAAAINNSDVVVGWVDSETVNQVDGRQRRQRAFLFNDGAKIANSPLSANGAWMLDNLTNDNGDTSAVANQFRIAQATGINDAGVISATALRCAAGYDNLTSESQCSGGERLVAVKLVPIPDGTVDVRPEESGTIERSGASFGMFALTLLGLFGFRRRK</sequence>
<organism evidence="3 4">
    <name type="scientific">Photobacterium profundum 3TCK</name>
    <dbReference type="NCBI Taxonomy" id="314280"/>
    <lineage>
        <taxon>Bacteria</taxon>
        <taxon>Pseudomonadati</taxon>
        <taxon>Pseudomonadota</taxon>
        <taxon>Gammaproteobacteria</taxon>
        <taxon>Vibrionales</taxon>
        <taxon>Vibrionaceae</taxon>
        <taxon>Photobacterium</taxon>
    </lineage>
</organism>
<dbReference type="NCBIfam" id="TIGR03501">
    <property type="entry name" value="GlyGly_CTERM"/>
    <property type="match status" value="1"/>
</dbReference>
<feature type="signal peptide" evidence="2">
    <location>
        <begin position="1"/>
        <end position="23"/>
    </location>
</feature>
<comment type="caution">
    <text evidence="3">The sequence shown here is derived from an EMBL/GenBank/DDBJ whole genome shotgun (WGS) entry which is preliminary data.</text>
</comment>
<evidence type="ECO:0000256" key="1">
    <source>
        <dbReference type="SAM" id="Phobius"/>
    </source>
</evidence>
<name>Q1Z9B2_9GAMM</name>
<feature type="transmembrane region" description="Helical" evidence="1">
    <location>
        <begin position="666"/>
        <end position="683"/>
    </location>
</feature>
<keyword evidence="1" id="KW-1133">Transmembrane helix</keyword>